<organism evidence="4 5">
    <name type="scientific">Penicillium capsulatum</name>
    <dbReference type="NCBI Taxonomy" id="69766"/>
    <lineage>
        <taxon>Eukaryota</taxon>
        <taxon>Fungi</taxon>
        <taxon>Dikarya</taxon>
        <taxon>Ascomycota</taxon>
        <taxon>Pezizomycotina</taxon>
        <taxon>Eurotiomycetes</taxon>
        <taxon>Eurotiomycetidae</taxon>
        <taxon>Eurotiales</taxon>
        <taxon>Aspergillaceae</taxon>
        <taxon>Penicillium</taxon>
    </lineage>
</organism>
<dbReference type="EMBL" id="JAPQKO010000005">
    <property type="protein sequence ID" value="KAJ5161670.1"/>
    <property type="molecule type" value="Genomic_DNA"/>
</dbReference>
<feature type="compositionally biased region" description="Low complexity" evidence="1">
    <location>
        <begin position="156"/>
        <end position="165"/>
    </location>
</feature>
<feature type="compositionally biased region" description="Polar residues" evidence="1">
    <location>
        <begin position="56"/>
        <end position="73"/>
    </location>
</feature>
<comment type="caution">
    <text evidence="4">The sequence shown here is derived from an EMBL/GenBank/DDBJ whole genome shotgun (WGS) entry which is preliminary data.</text>
</comment>
<protein>
    <submittedName>
        <fullName evidence="4">Uncharacterized protein</fullName>
    </submittedName>
</protein>
<evidence type="ECO:0000256" key="2">
    <source>
        <dbReference type="SAM" id="Phobius"/>
    </source>
</evidence>
<gene>
    <name evidence="4" type="ORF">N7492_007062</name>
</gene>
<feature type="transmembrane region" description="Helical" evidence="2">
    <location>
        <begin position="195"/>
        <end position="217"/>
    </location>
</feature>
<sequence length="296" mass="32706">MVKVSTWLLLVWLVVHPTLSQPIRPPQWVKTRELEDTQSRGVWKVFEKEDNIAQPGASQTPSRTQPNHDNATINHKPPSRHYRRESVPNKSIVSVLVPVAAAPPAIESIHPEHSHAHDEQYTTYGESRHIVAVNMDHASQQAYHDLASSGLKPQAASKSPTSATSSHSISFFSYRISFPFLKFVPAPFPQLPLPGIFTTVMVLLALVWIAIVTIGLVELGNYVWQRRTTARVAAETDQGMQENAPVGAGLLVKFPLDGMCTEMSGSRGATCSDVEWMLSSGSDSDSEPDVDDYRFL</sequence>
<reference evidence="4" key="2">
    <citation type="journal article" date="2023" name="IMA Fungus">
        <title>Comparative genomic study of the Penicillium genus elucidates a diverse pangenome and 15 lateral gene transfer events.</title>
        <authorList>
            <person name="Petersen C."/>
            <person name="Sorensen T."/>
            <person name="Nielsen M.R."/>
            <person name="Sondergaard T.E."/>
            <person name="Sorensen J.L."/>
            <person name="Fitzpatrick D.A."/>
            <person name="Frisvad J.C."/>
            <person name="Nielsen K.L."/>
        </authorList>
    </citation>
    <scope>NUCLEOTIDE SEQUENCE</scope>
    <source>
        <strain evidence="4">IBT 21917</strain>
    </source>
</reference>
<feature type="region of interest" description="Disordered" evidence="1">
    <location>
        <begin position="51"/>
        <end position="85"/>
    </location>
</feature>
<keyword evidence="2" id="KW-0812">Transmembrane</keyword>
<feature type="chain" id="PRO_5040930924" evidence="3">
    <location>
        <begin position="21"/>
        <end position="296"/>
    </location>
</feature>
<evidence type="ECO:0000313" key="4">
    <source>
        <dbReference type="EMBL" id="KAJ5161670.1"/>
    </source>
</evidence>
<accession>A0A9W9I2Y3</accession>
<proteinExistence type="predicted"/>
<keyword evidence="3" id="KW-0732">Signal</keyword>
<dbReference type="OrthoDB" id="4357234at2759"/>
<keyword evidence="2" id="KW-0472">Membrane</keyword>
<feature type="region of interest" description="Disordered" evidence="1">
    <location>
        <begin position="146"/>
        <end position="165"/>
    </location>
</feature>
<evidence type="ECO:0000256" key="3">
    <source>
        <dbReference type="SAM" id="SignalP"/>
    </source>
</evidence>
<evidence type="ECO:0000256" key="1">
    <source>
        <dbReference type="SAM" id="MobiDB-lite"/>
    </source>
</evidence>
<dbReference type="Proteomes" id="UP001146351">
    <property type="component" value="Unassembled WGS sequence"/>
</dbReference>
<name>A0A9W9I2Y3_9EURO</name>
<keyword evidence="2" id="KW-1133">Transmembrane helix</keyword>
<reference evidence="4" key="1">
    <citation type="submission" date="2022-11" db="EMBL/GenBank/DDBJ databases">
        <authorList>
            <person name="Petersen C."/>
        </authorList>
    </citation>
    <scope>NUCLEOTIDE SEQUENCE</scope>
    <source>
        <strain evidence="4">IBT 21917</strain>
    </source>
</reference>
<keyword evidence="5" id="KW-1185">Reference proteome</keyword>
<evidence type="ECO:0000313" key="5">
    <source>
        <dbReference type="Proteomes" id="UP001146351"/>
    </source>
</evidence>
<feature type="signal peptide" evidence="3">
    <location>
        <begin position="1"/>
        <end position="20"/>
    </location>
</feature>
<dbReference type="AlphaFoldDB" id="A0A9W9I2Y3"/>